<dbReference type="EMBL" id="ADFP01000071">
    <property type="protein sequence ID" value="EFB90669.1"/>
    <property type="molecule type" value="Genomic_DNA"/>
</dbReference>
<evidence type="ECO:0000313" key="1">
    <source>
        <dbReference type="EMBL" id="EFB90669.1"/>
    </source>
</evidence>
<evidence type="ECO:0008006" key="3">
    <source>
        <dbReference type="Google" id="ProtNLM"/>
    </source>
</evidence>
<proteinExistence type="predicted"/>
<accession>A0ABM9ZUS3</accession>
<sequence length="47" mass="5472">MQRICLILTGIKASFIRRRVYGKSFATKFYFALQKLLSHIDAIEHVS</sequence>
<name>A0ABM9ZUS3_9BACT</name>
<comment type="caution">
    <text evidence="1">The sequence shown here is derived from an EMBL/GenBank/DDBJ whole genome shotgun (WGS) entry which is preliminary data.</text>
</comment>
<keyword evidence="2" id="KW-1185">Reference proteome</keyword>
<gene>
    <name evidence="1" type="ORF">HMPREF7215_0091</name>
</gene>
<protein>
    <recommendedName>
        <fullName evidence="3">Transposase DDE domain-containing protein</fullName>
    </recommendedName>
</protein>
<evidence type="ECO:0000313" key="2">
    <source>
        <dbReference type="Proteomes" id="UP000006462"/>
    </source>
</evidence>
<dbReference type="Proteomes" id="UP000006462">
    <property type="component" value="Unassembled WGS sequence"/>
</dbReference>
<organism evidence="1 2">
    <name type="scientific">Pyramidobacter piscolens W5455</name>
    <dbReference type="NCBI Taxonomy" id="352165"/>
    <lineage>
        <taxon>Bacteria</taxon>
        <taxon>Thermotogati</taxon>
        <taxon>Synergistota</taxon>
        <taxon>Synergistia</taxon>
        <taxon>Synergistales</taxon>
        <taxon>Dethiosulfovibrionaceae</taxon>
        <taxon>Pyramidobacter</taxon>
    </lineage>
</organism>
<reference evidence="1 2" key="1">
    <citation type="submission" date="2009-12" db="EMBL/GenBank/DDBJ databases">
        <authorList>
            <person name="Shrivastava S."/>
            <person name="Madupu R."/>
            <person name="Durkin A.S."/>
            <person name="Torralba M."/>
            <person name="Methe B."/>
            <person name="Sutton G.G."/>
            <person name="Strausberg R.L."/>
            <person name="Nelson K.E."/>
        </authorList>
    </citation>
    <scope>NUCLEOTIDE SEQUENCE [LARGE SCALE GENOMIC DNA]</scope>
    <source>
        <strain evidence="1 2">W5455</strain>
    </source>
</reference>